<proteinExistence type="predicted"/>
<dbReference type="Proteomes" id="UP000185663">
    <property type="component" value="Chromosome I"/>
</dbReference>
<protein>
    <submittedName>
        <fullName evidence="4">Helicase conserved C-terminal domain-containing protein</fullName>
    </submittedName>
</protein>
<dbReference type="CDD" id="cd18799">
    <property type="entry name" value="SF2_C_EcoAI-like"/>
    <property type="match status" value="1"/>
</dbReference>
<dbReference type="InterPro" id="IPR006935">
    <property type="entry name" value="Helicase/UvrB_N"/>
</dbReference>
<dbReference type="InterPro" id="IPR058403">
    <property type="entry name" value="DUF8090"/>
</dbReference>
<dbReference type="Pfam" id="PF26350">
    <property type="entry name" value="DUF8090"/>
    <property type="match status" value="1"/>
</dbReference>
<dbReference type="SMART" id="SM00490">
    <property type="entry name" value="HELICc"/>
    <property type="match status" value="1"/>
</dbReference>
<dbReference type="InterPro" id="IPR050742">
    <property type="entry name" value="Helicase_Restrict-Modif_Enz"/>
</dbReference>
<dbReference type="Pfam" id="PF04851">
    <property type="entry name" value="ResIII"/>
    <property type="match status" value="1"/>
</dbReference>
<dbReference type="InterPro" id="IPR001650">
    <property type="entry name" value="Helicase_C-like"/>
</dbReference>
<dbReference type="InterPro" id="IPR014001">
    <property type="entry name" value="Helicase_ATP-bd"/>
</dbReference>
<dbReference type="GO" id="GO:0006793">
    <property type="term" value="P:phosphorus metabolic process"/>
    <property type="evidence" value="ECO:0007669"/>
    <property type="project" value="UniProtKB-ARBA"/>
</dbReference>
<dbReference type="STRING" id="545619.SAMN04489860_0629"/>
<evidence type="ECO:0000313" key="4">
    <source>
        <dbReference type="EMBL" id="SDS02832.1"/>
    </source>
</evidence>
<dbReference type="OrthoDB" id="9776021at2"/>
<dbReference type="PANTHER" id="PTHR47396">
    <property type="entry name" value="TYPE I RESTRICTION ENZYME ECOKI R PROTEIN"/>
    <property type="match status" value="1"/>
</dbReference>
<dbReference type="SMART" id="SM00487">
    <property type="entry name" value="DEXDc"/>
    <property type="match status" value="1"/>
</dbReference>
<sequence>MSADLSWRGELETDLDFGYIDRSRAVRPPGRYSPRLVTNDGSGNVLREIRLELKHATAFAFSVAFVTPSAIALLKQDLVDFQGRGTIITSDYLGFNTPEAFTELLNLERLDVEVRVHSDPAYHPKAYLFDHRATKTALIGSANLTAAALVRNHEWNIRVSASREGDLSTQMHALVQSQIARSTRITPEWIEQYRSRRVDLTNGARSEVREQSTLGVDANSADQSQAIGAQTTSQIVANQMQQDALSELARLRIDGCRRAAVISATGTGKTILSALDVRSLAPRRLLFVVHREQIIDRTIAEYRAVLGGSLTEYGKLSGGSKDWNARYLFATVQTISQMSVLEKFPRDEFDYVVIDEAHRAGAQGHRRVIEYFAPKFLLGMTATPERMDGFNIFALFDHNVAYEIRLQNALESGMLTPFHYYGVADVEYQNGRTVSEDTGFTDLVSSERIEHLVNALTTYGHAGVPIRGLIFCSRKQEARALSAALNGRHLRGRLLRTVALTGDDPVAVREAAVHQLECGDLDYLLTVDVFNEGVDIPSVNQVVMLRQTQSAIVFVQQLGRGLRKHPGKEYLIVIDFIGNYATNFLIPIALFGDRTLNKESLRRQLIASEESGTIAGISSVQFDRIAQDRVLASIAAASLDSRSRLQAVVKEMWDRVGCPPRLWDFHHFDSADPVVLANKYRNYPELLSKLFDYTVDFSSFEHGALQYLSAEVLASKRPHEGVVMRELLRSETLSRESMERVFRAEGLRTSSGLIDSVCAWFALDGFSSQDMKRYATPIARHTSGRGLVLDDAFRRSYVEKRDFRAAVDDLVTTAIAYTKNRFDPKMPFTVGAQYSRREALRQLCESPKNASTVYGYKVFPRSRTCPIFITLHKEQDVAASVAYADDLVDPSTMRWFSKSNRRLDSNELRPIIDGDIDLHVFVQRSGSDGSEFYYLGEADAYEAVQDSMEGNSGKVLPVVRFRLAFRTPIDRSLFDYLHPLVTRV</sequence>
<dbReference type="Pfam" id="PF11907">
    <property type="entry name" value="DUF3427"/>
    <property type="match status" value="1"/>
</dbReference>
<evidence type="ECO:0000313" key="5">
    <source>
        <dbReference type="Proteomes" id="UP000185663"/>
    </source>
</evidence>
<dbReference type="InterPro" id="IPR025202">
    <property type="entry name" value="PLD-like_dom"/>
</dbReference>
<dbReference type="PROSITE" id="PS51192">
    <property type="entry name" value="HELICASE_ATP_BIND_1"/>
    <property type="match status" value="1"/>
</dbReference>
<dbReference type="Gene3D" id="3.40.50.300">
    <property type="entry name" value="P-loop containing nucleotide triphosphate hydrolases"/>
    <property type="match status" value="2"/>
</dbReference>
<dbReference type="EMBL" id="LT629776">
    <property type="protein sequence ID" value="SDS02832.1"/>
    <property type="molecule type" value="Genomic_DNA"/>
</dbReference>
<feature type="domain" description="PLD phosphodiesterase" evidence="1">
    <location>
        <begin position="118"/>
        <end position="148"/>
    </location>
</feature>
<organism evidence="4 5">
    <name type="scientific">Paraoerskovia marina</name>
    <dbReference type="NCBI Taxonomy" id="545619"/>
    <lineage>
        <taxon>Bacteria</taxon>
        <taxon>Bacillati</taxon>
        <taxon>Actinomycetota</taxon>
        <taxon>Actinomycetes</taxon>
        <taxon>Micrococcales</taxon>
        <taxon>Cellulomonadaceae</taxon>
        <taxon>Paraoerskovia</taxon>
    </lineage>
</organism>
<gene>
    <name evidence="4" type="ORF">SAMN04489860_0629</name>
</gene>
<keyword evidence="4" id="KW-0067">ATP-binding</keyword>
<keyword evidence="4" id="KW-0347">Helicase</keyword>
<feature type="domain" description="Helicase ATP-binding" evidence="2">
    <location>
        <begin position="250"/>
        <end position="402"/>
    </location>
</feature>
<dbReference type="Gene3D" id="3.30.870.10">
    <property type="entry name" value="Endonuclease Chain A"/>
    <property type="match status" value="1"/>
</dbReference>
<dbReference type="GO" id="GO:0003677">
    <property type="term" value="F:DNA binding"/>
    <property type="evidence" value="ECO:0007669"/>
    <property type="project" value="InterPro"/>
</dbReference>
<dbReference type="InterPro" id="IPR027417">
    <property type="entry name" value="P-loop_NTPase"/>
</dbReference>
<dbReference type="AlphaFoldDB" id="A0A1H1NV31"/>
<feature type="domain" description="Helicase C-terminal" evidence="3">
    <location>
        <begin position="448"/>
        <end position="625"/>
    </location>
</feature>
<keyword evidence="4" id="KW-0547">Nucleotide-binding</keyword>
<dbReference type="PROSITE" id="PS51194">
    <property type="entry name" value="HELICASE_CTER"/>
    <property type="match status" value="1"/>
</dbReference>
<keyword evidence="5" id="KW-1185">Reference proteome</keyword>
<evidence type="ECO:0000259" key="1">
    <source>
        <dbReference type="PROSITE" id="PS50035"/>
    </source>
</evidence>
<dbReference type="GO" id="GO:0016787">
    <property type="term" value="F:hydrolase activity"/>
    <property type="evidence" value="ECO:0007669"/>
    <property type="project" value="InterPro"/>
</dbReference>
<dbReference type="CDD" id="cd18032">
    <property type="entry name" value="DEXHc_RE_I_III_res"/>
    <property type="match status" value="1"/>
</dbReference>
<dbReference type="CDD" id="cd09204">
    <property type="entry name" value="PLDc_N_DEXD_b2"/>
    <property type="match status" value="1"/>
</dbReference>
<dbReference type="GO" id="GO:0004386">
    <property type="term" value="F:helicase activity"/>
    <property type="evidence" value="ECO:0007669"/>
    <property type="project" value="UniProtKB-KW"/>
</dbReference>
<dbReference type="InterPro" id="IPR021835">
    <property type="entry name" value="DUF3427"/>
</dbReference>
<dbReference type="Pfam" id="PF13091">
    <property type="entry name" value="PLDc_2"/>
    <property type="match status" value="1"/>
</dbReference>
<name>A0A1H1NV31_9CELL</name>
<accession>A0A1H1NV31</accession>
<dbReference type="SUPFAM" id="SSF52540">
    <property type="entry name" value="P-loop containing nucleoside triphosphate hydrolases"/>
    <property type="match status" value="1"/>
</dbReference>
<dbReference type="SUPFAM" id="SSF56024">
    <property type="entry name" value="Phospholipase D/nuclease"/>
    <property type="match status" value="1"/>
</dbReference>
<evidence type="ECO:0000259" key="3">
    <source>
        <dbReference type="PROSITE" id="PS51194"/>
    </source>
</evidence>
<dbReference type="GO" id="GO:0005524">
    <property type="term" value="F:ATP binding"/>
    <property type="evidence" value="ECO:0007669"/>
    <property type="project" value="InterPro"/>
</dbReference>
<dbReference type="PANTHER" id="PTHR47396:SF1">
    <property type="entry name" value="ATP-DEPENDENT HELICASE IRC3-RELATED"/>
    <property type="match status" value="1"/>
</dbReference>
<evidence type="ECO:0000259" key="2">
    <source>
        <dbReference type="PROSITE" id="PS51192"/>
    </source>
</evidence>
<keyword evidence="4" id="KW-0378">Hydrolase</keyword>
<reference evidence="4 5" key="1">
    <citation type="submission" date="2016-10" db="EMBL/GenBank/DDBJ databases">
        <authorList>
            <person name="de Groot N.N."/>
        </authorList>
    </citation>
    <scope>NUCLEOTIDE SEQUENCE [LARGE SCALE GENOMIC DNA]</scope>
    <source>
        <strain evidence="4 5">DSM 22126</strain>
    </source>
</reference>
<dbReference type="InterPro" id="IPR001736">
    <property type="entry name" value="PLipase_D/transphosphatidylase"/>
</dbReference>
<dbReference type="PROSITE" id="PS50035">
    <property type="entry name" value="PLD"/>
    <property type="match status" value="1"/>
</dbReference>
<dbReference type="Pfam" id="PF00271">
    <property type="entry name" value="Helicase_C"/>
    <property type="match status" value="1"/>
</dbReference>
<dbReference type="GO" id="GO:0005829">
    <property type="term" value="C:cytosol"/>
    <property type="evidence" value="ECO:0007669"/>
    <property type="project" value="TreeGrafter"/>
</dbReference>